<protein>
    <recommendedName>
        <fullName evidence="4">MotA/TolQ/ExbB proton channel domain-containing protein</fullName>
    </recommendedName>
</protein>
<feature type="transmembrane region" description="Helical" evidence="1">
    <location>
        <begin position="185"/>
        <end position="211"/>
    </location>
</feature>
<evidence type="ECO:0000313" key="3">
    <source>
        <dbReference type="Proteomes" id="UP001221558"/>
    </source>
</evidence>
<keyword evidence="3" id="KW-1185">Reference proteome</keyword>
<accession>A0ABY7WJX4</accession>
<keyword evidence="1" id="KW-1133">Transmembrane helix</keyword>
<dbReference type="Proteomes" id="UP001221558">
    <property type="component" value="Chromosome"/>
</dbReference>
<keyword evidence="1" id="KW-0472">Membrane</keyword>
<dbReference type="RefSeq" id="WP_274266406.1">
    <property type="nucleotide sequence ID" value="NZ_CP117880.1"/>
</dbReference>
<evidence type="ECO:0008006" key="4">
    <source>
        <dbReference type="Google" id="ProtNLM"/>
    </source>
</evidence>
<proteinExistence type="predicted"/>
<reference evidence="2 3" key="1">
    <citation type="submission" date="2023-02" db="EMBL/GenBank/DDBJ databases">
        <title>Genome sequence of Sphingobacterium sp. KACC 22765.</title>
        <authorList>
            <person name="Kim S."/>
            <person name="Heo J."/>
            <person name="Kwon S.-W."/>
        </authorList>
    </citation>
    <scope>NUCLEOTIDE SEQUENCE [LARGE SCALE GENOMIC DNA]</scope>
    <source>
        <strain evidence="2 3">KACC 22765</strain>
    </source>
</reference>
<organism evidence="2 3">
    <name type="scientific">Sphingobacterium oryzagri</name>
    <dbReference type="NCBI Taxonomy" id="3025669"/>
    <lineage>
        <taxon>Bacteria</taxon>
        <taxon>Pseudomonadati</taxon>
        <taxon>Bacteroidota</taxon>
        <taxon>Sphingobacteriia</taxon>
        <taxon>Sphingobacteriales</taxon>
        <taxon>Sphingobacteriaceae</taxon>
        <taxon>Sphingobacterium</taxon>
    </lineage>
</organism>
<gene>
    <name evidence="2" type="ORF">PQ465_15365</name>
</gene>
<dbReference type="EMBL" id="CP117880">
    <property type="protein sequence ID" value="WDF67679.1"/>
    <property type="molecule type" value="Genomic_DNA"/>
</dbReference>
<keyword evidence="1" id="KW-0812">Transmembrane</keyword>
<feature type="transmembrane region" description="Helical" evidence="1">
    <location>
        <begin position="6"/>
        <end position="26"/>
    </location>
</feature>
<feature type="transmembrane region" description="Helical" evidence="1">
    <location>
        <begin position="144"/>
        <end position="165"/>
    </location>
</feature>
<evidence type="ECO:0000313" key="2">
    <source>
        <dbReference type="EMBL" id="WDF67679.1"/>
    </source>
</evidence>
<name>A0ABY7WJX4_9SPHI</name>
<sequence>MWVNFFTITELLLIGVIVIYQFKIGVQLLGRISRYAAYIPFADYFFTEKVSISTTLVINGDVKAIFEEIDASNEEMSAADKSMINLINPRSSSGTHFDYIIESLNIYLLKNNGGIADFTIVKDLVERNVAVEDDDLKDSINKPLYLGLMATILGIIFGLFTMLIKMNDSSAAIEVGSNQLALDDFLLSVCIAMIASFIGLGITTLTGLKFFKDAKRKIEQRKNGFYNFVQTELLPVVSQDFGSSIAKLSQSMHHFNADFQTNVSSLAGLFQRNYETLKIQDDVLEKLQKINVQDFAKTNIAVLTRLEKSTGEFDKFNFFMENLNARLTETRELSANLTKLMDRVNNFESIANRIDMRITDSNKIITFIEREFSDMEAVRSKYTTMLRRVDDSLEDTLEEFSSHIKDKRVGLVSLINEQHELLEKAYVENKTKFDKLDLLEKLDKLDVLSEMNLHVREEKEQIMRVSDRLAKATEEMAQSIIQLKKREKSEESRKINQEHRSTLLLNEHETLISPSPKGGFWYRFKKIFKR</sequence>
<evidence type="ECO:0000256" key="1">
    <source>
        <dbReference type="SAM" id="Phobius"/>
    </source>
</evidence>